<name>E4T3H8_PALPW</name>
<dbReference type="PANTHER" id="PTHR39662">
    <property type="entry name" value="DUF354 DOMAIN-CONTAINING PROTEIN-RELATED"/>
    <property type="match status" value="1"/>
</dbReference>
<keyword evidence="2" id="KW-1185">Reference proteome</keyword>
<dbReference type="PIRSF" id="PIRSF005357">
    <property type="entry name" value="UCP005357"/>
    <property type="match status" value="1"/>
</dbReference>
<organism evidence="1 2">
    <name type="scientific">Paludibacter propionicigenes (strain DSM 17365 / JCM 13257 / WB4)</name>
    <dbReference type="NCBI Taxonomy" id="694427"/>
    <lineage>
        <taxon>Bacteria</taxon>
        <taxon>Pseudomonadati</taxon>
        <taxon>Bacteroidota</taxon>
        <taxon>Bacteroidia</taxon>
        <taxon>Bacteroidales</taxon>
        <taxon>Paludibacteraceae</taxon>
        <taxon>Paludibacter</taxon>
    </lineage>
</organism>
<dbReference type="RefSeq" id="WP_013444641.1">
    <property type="nucleotide sequence ID" value="NC_014734.1"/>
</dbReference>
<dbReference type="AlphaFoldDB" id="E4T3H8"/>
<gene>
    <name evidence="1" type="ordered locus">Palpr_1124</name>
</gene>
<dbReference type="PANTHER" id="PTHR39662:SF1">
    <property type="entry name" value="DUF354 DOMAIN-CONTAINING PROTEIN"/>
    <property type="match status" value="1"/>
</dbReference>
<proteinExistence type="predicted"/>
<evidence type="ECO:0000313" key="1">
    <source>
        <dbReference type="EMBL" id="ADQ79272.1"/>
    </source>
</evidence>
<dbReference type="SUPFAM" id="SSF53756">
    <property type="entry name" value="UDP-Glycosyltransferase/glycogen phosphorylase"/>
    <property type="match status" value="1"/>
</dbReference>
<dbReference type="eggNOG" id="COG1817">
    <property type="taxonomic scope" value="Bacteria"/>
</dbReference>
<dbReference type="HOGENOM" id="CLU_064233_0_0_10"/>
<evidence type="ECO:0008006" key="3">
    <source>
        <dbReference type="Google" id="ProtNLM"/>
    </source>
</evidence>
<accession>E4T3H8</accession>
<dbReference type="KEGG" id="ppn:Palpr_1124"/>
<reference evidence="1 2" key="2">
    <citation type="journal article" date="2011" name="Stand. Genomic Sci.">
        <title>Complete genome sequence of Paludibacter propionicigenes type strain (WB4).</title>
        <authorList>
            <person name="Gronow S."/>
            <person name="Munk C."/>
            <person name="Lapidus A."/>
            <person name="Nolan M."/>
            <person name="Lucas S."/>
            <person name="Hammon N."/>
            <person name="Deshpande S."/>
            <person name="Cheng J.F."/>
            <person name="Tapia R."/>
            <person name="Han C."/>
            <person name="Goodwin L."/>
            <person name="Pitluck S."/>
            <person name="Liolios K."/>
            <person name="Ivanova N."/>
            <person name="Mavromatis K."/>
            <person name="Mikhailova N."/>
            <person name="Pati A."/>
            <person name="Chen A."/>
            <person name="Palaniappan K."/>
            <person name="Land M."/>
            <person name="Hauser L."/>
            <person name="Chang Y.J."/>
            <person name="Jeffries C.D."/>
            <person name="Brambilla E."/>
            <person name="Rohde M."/>
            <person name="Goker M."/>
            <person name="Detter J.C."/>
            <person name="Woyke T."/>
            <person name="Bristow J."/>
            <person name="Eisen J.A."/>
            <person name="Markowitz V."/>
            <person name="Hugenholtz P."/>
            <person name="Kyrpides N.C."/>
            <person name="Klenk H.P."/>
        </authorList>
    </citation>
    <scope>NUCLEOTIDE SEQUENCE [LARGE SCALE GENOMIC DNA]</scope>
    <source>
        <strain evidence="2">DSM 17365 / JCM 13257 / WB4</strain>
    </source>
</reference>
<dbReference type="STRING" id="694427.Palpr_1124"/>
<dbReference type="Pfam" id="PF04007">
    <property type="entry name" value="DUF354"/>
    <property type="match status" value="1"/>
</dbReference>
<protein>
    <recommendedName>
        <fullName evidence="3">DUF354 domain-containing protein</fullName>
    </recommendedName>
</protein>
<evidence type="ECO:0000313" key="2">
    <source>
        <dbReference type="Proteomes" id="UP000008718"/>
    </source>
</evidence>
<dbReference type="OrthoDB" id="7058268at2"/>
<dbReference type="EMBL" id="CP002345">
    <property type="protein sequence ID" value="ADQ79272.1"/>
    <property type="molecule type" value="Genomic_DNA"/>
</dbReference>
<sequence>MNILMDIAHPAHVHLLRSTYYELTKRGHKVFVTVKDIPAAIKLLDIYQIPYTYLGGKKDSLIGKALLQLKYDFKIWRLVISNKIEIGFSSSLTITHISRITGMKSIFLDDDDDVVEPLVVKYAHPYADVVLSPECAQRATSKRVAYRGYHELAYLQPSRFTPDSSVLKEIGLKEGDTYFVLRFNAFKAHHDVGVMGLSIENKRKLIEYLEQKGKVFITTERSIDDEFKKYQLLLSPEKVHSLIYYATMLIGDSQTMTSEAAVLGTPAIRSNSFVGQISYLEEEEHKYGLTYGFLPGKFDAMQLKIEELLSLTNLKEIWQERRMKMLKDKIDVTAFYVWFIEKYPDSKQIMKENPNFQDCFR</sequence>
<dbReference type="InterPro" id="IPR007152">
    <property type="entry name" value="DUF354"/>
</dbReference>
<dbReference type="Proteomes" id="UP000008718">
    <property type="component" value="Chromosome"/>
</dbReference>
<reference key="1">
    <citation type="submission" date="2010-11" db="EMBL/GenBank/DDBJ databases">
        <title>The complete genome of Paludibacter propionicigenes DSM 17365.</title>
        <authorList>
            <consortium name="US DOE Joint Genome Institute (JGI-PGF)"/>
            <person name="Lucas S."/>
            <person name="Copeland A."/>
            <person name="Lapidus A."/>
            <person name="Bruce D."/>
            <person name="Goodwin L."/>
            <person name="Pitluck S."/>
            <person name="Kyrpides N."/>
            <person name="Mavromatis K."/>
            <person name="Ivanova N."/>
            <person name="Munk A.C."/>
            <person name="Brettin T."/>
            <person name="Detter J.C."/>
            <person name="Han C."/>
            <person name="Tapia R."/>
            <person name="Land M."/>
            <person name="Hauser L."/>
            <person name="Markowitz V."/>
            <person name="Cheng J.-F."/>
            <person name="Hugenholtz P."/>
            <person name="Woyke T."/>
            <person name="Wu D."/>
            <person name="Gronow S."/>
            <person name="Wellnitz S."/>
            <person name="Brambilla E."/>
            <person name="Klenk H.-P."/>
            <person name="Eisen J.A."/>
        </authorList>
    </citation>
    <scope>NUCLEOTIDE SEQUENCE</scope>
    <source>
        <strain>WB4</strain>
    </source>
</reference>